<name>A0A0B1S5C5_OESDE</name>
<gene>
    <name evidence="1" type="ORF">OESDEN_21939</name>
</gene>
<dbReference type="EMBL" id="KN609773">
    <property type="protein sequence ID" value="KHJ78440.1"/>
    <property type="molecule type" value="Genomic_DNA"/>
</dbReference>
<organism evidence="1 2">
    <name type="scientific">Oesophagostomum dentatum</name>
    <name type="common">Nodular worm</name>
    <dbReference type="NCBI Taxonomy" id="61180"/>
    <lineage>
        <taxon>Eukaryota</taxon>
        <taxon>Metazoa</taxon>
        <taxon>Ecdysozoa</taxon>
        <taxon>Nematoda</taxon>
        <taxon>Chromadorea</taxon>
        <taxon>Rhabditida</taxon>
        <taxon>Rhabditina</taxon>
        <taxon>Rhabditomorpha</taxon>
        <taxon>Strongyloidea</taxon>
        <taxon>Strongylidae</taxon>
        <taxon>Oesophagostomum</taxon>
    </lineage>
</organism>
<dbReference type="AlphaFoldDB" id="A0A0B1S5C5"/>
<sequence>MMAGMTTMYNCGSSLGFGIQNFGNGRRVRIVLVPIRTSDRFAVSRGFSK</sequence>
<keyword evidence="2" id="KW-1185">Reference proteome</keyword>
<dbReference type="Proteomes" id="UP000053660">
    <property type="component" value="Unassembled WGS sequence"/>
</dbReference>
<protein>
    <submittedName>
        <fullName evidence="1">Uncharacterized protein</fullName>
    </submittedName>
</protein>
<reference evidence="1 2" key="1">
    <citation type="submission" date="2014-03" db="EMBL/GenBank/DDBJ databases">
        <title>Draft genome of the hookworm Oesophagostomum dentatum.</title>
        <authorList>
            <person name="Mitreva M."/>
        </authorList>
    </citation>
    <scope>NUCLEOTIDE SEQUENCE [LARGE SCALE GENOMIC DNA]</scope>
    <source>
        <strain evidence="1 2">OD-Hann</strain>
    </source>
</reference>
<proteinExistence type="predicted"/>
<accession>A0A0B1S5C5</accession>
<evidence type="ECO:0000313" key="2">
    <source>
        <dbReference type="Proteomes" id="UP000053660"/>
    </source>
</evidence>
<evidence type="ECO:0000313" key="1">
    <source>
        <dbReference type="EMBL" id="KHJ78440.1"/>
    </source>
</evidence>